<dbReference type="GO" id="GO:0016747">
    <property type="term" value="F:acyltransferase activity, transferring groups other than amino-acyl groups"/>
    <property type="evidence" value="ECO:0007669"/>
    <property type="project" value="InterPro"/>
</dbReference>
<evidence type="ECO:0000259" key="4">
    <source>
        <dbReference type="PROSITE" id="PS51186"/>
    </source>
</evidence>
<dbReference type="VEuPathDB" id="FungiDB:FUN_018936"/>
<evidence type="ECO:0000313" key="6">
    <source>
        <dbReference type="Proteomes" id="UP000234323"/>
    </source>
</evidence>
<dbReference type="Pfam" id="PF13302">
    <property type="entry name" value="Acetyltransf_3"/>
    <property type="match status" value="2"/>
</dbReference>
<evidence type="ECO:0000313" key="5">
    <source>
        <dbReference type="EMBL" id="PKY44433.1"/>
    </source>
</evidence>
<keyword evidence="6" id="KW-1185">Reference proteome</keyword>
<dbReference type="VEuPathDB" id="FungiDB:RhiirA1_430229"/>
<keyword evidence="2 5" id="KW-0012">Acyltransferase</keyword>
<evidence type="ECO:0000256" key="1">
    <source>
        <dbReference type="ARBA" id="ARBA00022679"/>
    </source>
</evidence>
<dbReference type="InterPro" id="IPR000182">
    <property type="entry name" value="GNAT_dom"/>
</dbReference>
<dbReference type="SUPFAM" id="SSF55729">
    <property type="entry name" value="Acyl-CoA N-acyltransferases (Nat)"/>
    <property type="match status" value="2"/>
</dbReference>
<dbReference type="PANTHER" id="PTHR43792">
    <property type="entry name" value="GNAT FAMILY, PUTATIVE (AFU_ORTHOLOGUE AFUA_3G00765)-RELATED-RELATED"/>
    <property type="match status" value="1"/>
</dbReference>
<reference evidence="5 6" key="1">
    <citation type="submission" date="2015-10" db="EMBL/GenBank/DDBJ databases">
        <title>Genome analyses suggest a sexual origin of heterokaryosis in a supposedly ancient asexual fungus.</title>
        <authorList>
            <person name="Ropars J."/>
            <person name="Sedzielewska K."/>
            <person name="Noel J."/>
            <person name="Charron P."/>
            <person name="Farinelli L."/>
            <person name="Marton T."/>
            <person name="Kruger M."/>
            <person name="Pelin A."/>
            <person name="Brachmann A."/>
            <person name="Corradi N."/>
        </authorList>
    </citation>
    <scope>NUCLEOTIDE SEQUENCE [LARGE SCALE GENOMIC DNA]</scope>
    <source>
        <strain evidence="5 6">A4</strain>
    </source>
</reference>
<dbReference type="VEuPathDB" id="FungiDB:RhiirFUN_015388"/>
<protein>
    <submittedName>
        <fullName evidence="5">Acyl-CoA N-acyltransferase</fullName>
    </submittedName>
</protein>
<keyword evidence="1 5" id="KW-0808">Transferase</keyword>
<comment type="similarity">
    <text evidence="3">Belongs to the acetyltransferase family. RimJ subfamily.</text>
</comment>
<dbReference type="Gene3D" id="3.40.630.30">
    <property type="match status" value="2"/>
</dbReference>
<dbReference type="InterPro" id="IPR051531">
    <property type="entry name" value="N-acetyltransferase"/>
</dbReference>
<dbReference type="PANTHER" id="PTHR43792:SF8">
    <property type="entry name" value="[RIBOSOMAL PROTEIN US5]-ALANINE N-ACETYLTRANSFERASE"/>
    <property type="match status" value="1"/>
</dbReference>
<sequence>MNSLALNIKSKGPFELNLPKKATEKFHLSALKLTDIPQIVSLLGPTNINSIDIHKNTSSLPNPYTLSDAEWFVNKCIVEYTKTLQCNIWAIRNSNEEYIGCIGLHEILKEKYAVDDDQDKKLFNESYEIGYYISSEYRGLGIVSAAANFICNEIAFKELHLNYIIGMAFANNDQSHNVLKRCGFKFVKLLKDALKKGDEMRDVYFNREIHLSALKLTDIPQIVSLLGPTNINSIDIHENTFTLPNPYTLSNTERFVNKCIVEYTKTLQCNKWAIRNSNDEFIGCIGLLQIKEKYIIEDDQDKKLFNESYEIGYYISSEYRGLGIVSAAANFICNEIAFKELHLDYIIGMTFVNNEQSHNVLKRCGFNLVKLLKGVIKKGDEMRDVYLFIKEREVEQTHNILLFALMNLGQIPYQIKQSLVSVSIHY</sequence>
<comment type="caution">
    <text evidence="5">The sequence shown here is derived from an EMBL/GenBank/DDBJ whole genome shotgun (WGS) entry which is preliminary data.</text>
</comment>
<feature type="domain" description="N-acetyltransferase" evidence="4">
    <location>
        <begin position="51"/>
        <end position="210"/>
    </location>
</feature>
<dbReference type="AlphaFoldDB" id="A0A2I1GCT2"/>
<name>A0A2I1GCT2_9GLOM</name>
<proteinExistence type="inferred from homology"/>
<evidence type="ECO:0000256" key="3">
    <source>
        <dbReference type="ARBA" id="ARBA00038502"/>
    </source>
</evidence>
<accession>A0A2I1GCT2</accession>
<dbReference type="InterPro" id="IPR016181">
    <property type="entry name" value="Acyl_CoA_acyltransferase"/>
</dbReference>
<organism evidence="5 6">
    <name type="scientific">Rhizophagus irregularis</name>
    <dbReference type="NCBI Taxonomy" id="588596"/>
    <lineage>
        <taxon>Eukaryota</taxon>
        <taxon>Fungi</taxon>
        <taxon>Fungi incertae sedis</taxon>
        <taxon>Mucoromycota</taxon>
        <taxon>Glomeromycotina</taxon>
        <taxon>Glomeromycetes</taxon>
        <taxon>Glomerales</taxon>
        <taxon>Glomeraceae</taxon>
        <taxon>Rhizophagus</taxon>
    </lineage>
</organism>
<evidence type="ECO:0000256" key="2">
    <source>
        <dbReference type="ARBA" id="ARBA00023315"/>
    </source>
</evidence>
<feature type="domain" description="N-acetyltransferase" evidence="4">
    <location>
        <begin position="209"/>
        <end position="393"/>
    </location>
</feature>
<dbReference type="Proteomes" id="UP000234323">
    <property type="component" value="Unassembled WGS sequence"/>
</dbReference>
<dbReference type="EMBL" id="LLXI01000322">
    <property type="protein sequence ID" value="PKY44433.1"/>
    <property type="molecule type" value="Genomic_DNA"/>
</dbReference>
<dbReference type="PROSITE" id="PS51186">
    <property type="entry name" value="GNAT"/>
    <property type="match status" value="2"/>
</dbReference>
<gene>
    <name evidence="5" type="ORF">RhiirA4_541844</name>
</gene>